<feature type="region of interest" description="Disordered" evidence="1">
    <location>
        <begin position="415"/>
        <end position="441"/>
    </location>
</feature>
<dbReference type="OrthoDB" id="5977855at2759"/>
<evidence type="ECO:0000313" key="5">
    <source>
        <dbReference type="RefSeq" id="XP_030753298.1"/>
    </source>
</evidence>
<protein>
    <submittedName>
        <fullName evidence="5">Uncharacterized protein LOC115880258</fullName>
    </submittedName>
</protein>
<organism evidence="4 5">
    <name type="scientific">Sitophilus oryzae</name>
    <name type="common">Rice weevil</name>
    <name type="synonym">Curculio oryzae</name>
    <dbReference type="NCBI Taxonomy" id="7048"/>
    <lineage>
        <taxon>Eukaryota</taxon>
        <taxon>Metazoa</taxon>
        <taxon>Ecdysozoa</taxon>
        <taxon>Arthropoda</taxon>
        <taxon>Hexapoda</taxon>
        <taxon>Insecta</taxon>
        <taxon>Pterygota</taxon>
        <taxon>Neoptera</taxon>
        <taxon>Endopterygota</taxon>
        <taxon>Coleoptera</taxon>
        <taxon>Polyphaga</taxon>
        <taxon>Cucujiformia</taxon>
        <taxon>Curculionidae</taxon>
        <taxon>Dryophthorinae</taxon>
        <taxon>Sitophilus</taxon>
    </lineage>
</organism>
<evidence type="ECO:0000313" key="4">
    <source>
        <dbReference type="Proteomes" id="UP000504635"/>
    </source>
</evidence>
<feature type="compositionally biased region" description="Acidic residues" evidence="1">
    <location>
        <begin position="458"/>
        <end position="473"/>
    </location>
</feature>
<feature type="transmembrane region" description="Helical" evidence="2">
    <location>
        <begin position="294"/>
        <end position="318"/>
    </location>
</feature>
<keyword evidence="3" id="KW-0732">Signal</keyword>
<evidence type="ECO:0000256" key="1">
    <source>
        <dbReference type="SAM" id="MobiDB-lite"/>
    </source>
</evidence>
<keyword evidence="2" id="KW-1133">Transmembrane helix</keyword>
<proteinExistence type="predicted"/>
<feature type="chain" id="PRO_5027097782" evidence="3">
    <location>
        <begin position="20"/>
        <end position="479"/>
    </location>
</feature>
<sequence length="479" mass="53429">MKFYILILNIFACFLSTNSEISVLDSGTAPIEEDDIVMVFFATVKNICQDDLELSVSMAQCCETMSSGETDCSSMTLIGGDMGTLSSGYTKNLTLLYPNIYLYNRRGVCTVLITYRNQFKKKEITTDISFDTRKDCASTHKETCFTFDLDYKQNCNPVDCLIKYSGGASYFSSDYNLCQKVPMCISKSNGEFPEKAYSPYSNECIDLNNSISKNDLEEIGTTRSLLGNQMTIVNAICHYGSVTENGDCVCRDGWTTDTSDEGMYEPNVSQRHLCNIEQGDWNSVNKKRVRITTILIAIFAITIISKVLLLMCVMTWCYKHFKAPEKMCGRQLDPDDKNLVLCEDIETFSKCACCNTEENIEAEPTPSNKPSRKLHSQTVNVSYYSCSPSAFSSNKSTASSRISCNTDQSIELNNTTSSASISFPQGEESEESEEICFGGDGNSEDIAYGVYCSMDEVSGEEIEIESGEEENENEEVKRE</sequence>
<evidence type="ECO:0000256" key="3">
    <source>
        <dbReference type="SAM" id="SignalP"/>
    </source>
</evidence>
<dbReference type="KEGG" id="soy:115880258"/>
<reference evidence="5" key="1">
    <citation type="submission" date="2025-08" db="UniProtKB">
        <authorList>
            <consortium name="RefSeq"/>
        </authorList>
    </citation>
    <scope>IDENTIFICATION</scope>
    <source>
        <tissue evidence="5">Gonads</tissue>
    </source>
</reference>
<accession>A0A6J2XP62</accession>
<feature type="signal peptide" evidence="3">
    <location>
        <begin position="1"/>
        <end position="19"/>
    </location>
</feature>
<dbReference type="RefSeq" id="XP_030753298.1">
    <property type="nucleotide sequence ID" value="XM_030897438.1"/>
</dbReference>
<name>A0A6J2XP62_SITOR</name>
<dbReference type="AlphaFoldDB" id="A0A6J2XP62"/>
<keyword evidence="4" id="KW-1185">Reference proteome</keyword>
<keyword evidence="2" id="KW-0812">Transmembrane</keyword>
<dbReference type="Proteomes" id="UP000504635">
    <property type="component" value="Unplaced"/>
</dbReference>
<feature type="region of interest" description="Disordered" evidence="1">
    <location>
        <begin position="458"/>
        <end position="479"/>
    </location>
</feature>
<dbReference type="GeneID" id="115880258"/>
<evidence type="ECO:0000256" key="2">
    <source>
        <dbReference type="SAM" id="Phobius"/>
    </source>
</evidence>
<dbReference type="InParanoid" id="A0A6J2XP62"/>
<keyword evidence="2" id="KW-0472">Membrane</keyword>
<gene>
    <name evidence="5" type="primary">LOC115880258</name>
</gene>